<dbReference type="RefSeq" id="WP_186857131.1">
    <property type="nucleotide sequence ID" value="NZ_JACOON010000002.1"/>
</dbReference>
<feature type="transmembrane region" description="Helical" evidence="8">
    <location>
        <begin position="136"/>
        <end position="153"/>
    </location>
</feature>
<reference evidence="9 10" key="1">
    <citation type="submission" date="2020-08" db="EMBL/GenBank/DDBJ databases">
        <title>Genome public.</title>
        <authorList>
            <person name="Liu C."/>
            <person name="Sun Q."/>
        </authorList>
    </citation>
    <scope>NUCLEOTIDE SEQUENCE [LARGE SCALE GENOMIC DNA]</scope>
    <source>
        <strain evidence="9 10">NSJ-35</strain>
    </source>
</reference>
<feature type="transmembrane region" description="Helical" evidence="8">
    <location>
        <begin position="419"/>
        <end position="441"/>
    </location>
</feature>
<dbReference type="Proteomes" id="UP000606889">
    <property type="component" value="Unassembled WGS sequence"/>
</dbReference>
<dbReference type="EMBL" id="JACOON010000002">
    <property type="protein sequence ID" value="MBC5647611.1"/>
    <property type="molecule type" value="Genomic_DNA"/>
</dbReference>
<keyword evidence="10" id="KW-1185">Reference proteome</keyword>
<evidence type="ECO:0000256" key="8">
    <source>
        <dbReference type="SAM" id="Phobius"/>
    </source>
</evidence>
<evidence type="ECO:0000256" key="6">
    <source>
        <dbReference type="ARBA" id="ARBA00023065"/>
    </source>
</evidence>
<evidence type="ECO:0000256" key="7">
    <source>
        <dbReference type="ARBA" id="ARBA00023136"/>
    </source>
</evidence>
<evidence type="ECO:0000313" key="10">
    <source>
        <dbReference type="Proteomes" id="UP000606889"/>
    </source>
</evidence>
<gene>
    <name evidence="9" type="ORF">H8S18_04625</name>
</gene>
<dbReference type="PANTHER" id="PTHR32024:SF1">
    <property type="entry name" value="KTR SYSTEM POTASSIUM UPTAKE PROTEIN B"/>
    <property type="match status" value="1"/>
</dbReference>
<feature type="transmembrane region" description="Helical" evidence="8">
    <location>
        <begin position="165"/>
        <end position="186"/>
    </location>
</feature>
<proteinExistence type="predicted"/>
<keyword evidence="7 8" id="KW-0472">Membrane</keyword>
<evidence type="ECO:0000256" key="4">
    <source>
        <dbReference type="ARBA" id="ARBA00022692"/>
    </source>
</evidence>
<evidence type="ECO:0000313" key="9">
    <source>
        <dbReference type="EMBL" id="MBC5647611.1"/>
    </source>
</evidence>
<keyword evidence="3" id="KW-1003">Cell membrane</keyword>
<feature type="transmembrane region" description="Helical" evidence="8">
    <location>
        <begin position="321"/>
        <end position="339"/>
    </location>
</feature>
<feature type="transmembrane region" description="Helical" evidence="8">
    <location>
        <begin position="238"/>
        <end position="256"/>
    </location>
</feature>
<evidence type="ECO:0000256" key="2">
    <source>
        <dbReference type="ARBA" id="ARBA00022448"/>
    </source>
</evidence>
<comment type="caution">
    <text evidence="9">The sequence shown here is derived from an EMBL/GenBank/DDBJ whole genome shotgun (WGS) entry which is preliminary data.</text>
</comment>
<protein>
    <submittedName>
        <fullName evidence="9">Trk family potassium uptake protein</fullName>
    </submittedName>
</protein>
<feature type="transmembrane region" description="Helical" evidence="8">
    <location>
        <begin position="198"/>
        <end position="218"/>
    </location>
</feature>
<evidence type="ECO:0000256" key="3">
    <source>
        <dbReference type="ARBA" id="ARBA00022475"/>
    </source>
</evidence>
<feature type="transmembrane region" description="Helical" evidence="8">
    <location>
        <begin position="48"/>
        <end position="66"/>
    </location>
</feature>
<evidence type="ECO:0000256" key="1">
    <source>
        <dbReference type="ARBA" id="ARBA00004651"/>
    </source>
</evidence>
<dbReference type="InterPro" id="IPR003445">
    <property type="entry name" value="Cat_transpt"/>
</dbReference>
<keyword evidence="4 8" id="KW-0812">Transmembrane</keyword>
<dbReference type="PANTHER" id="PTHR32024">
    <property type="entry name" value="TRK SYSTEM POTASSIUM UPTAKE PROTEIN TRKG-RELATED"/>
    <property type="match status" value="1"/>
</dbReference>
<sequence>MAHILKKRGISPAQILVFGFGGMILIGAFLLSLPIATVSGQPLRFFDALFTATSAVCVTGLSVFNIGATLSLFGQITLLVLIQLGGIGFMTMTSLLYMMIGRRFTLRDRLIIQNSMTQNSLNDSRLQGVVQMTHDIIVVTAIIELCIFFAYSTRFVPLFGVSRGFYYSIFQAVSSFCNSGFDVFGVGTGLQPYLGDPVVYIATMSAMVLGGIGFYVLLDLYQWLHNKHHRLQLHTKTVLSVSSFLVAAGFALFLLFEHNNPLTLGQEDLSIQDKASWALFHSVSSRTAGFAAVPQSDLTPASKILTVIYMFIGASPSGTGGGIKTTTVALMLLFIVSIIRGREDVVIFSRRIDKPVVLRSVAIVALGVLFVFTAIIIVSLIEYTRPITLSDTIYEVVSSFGTVGMTSAVTANFTDASRAVFMILMYGGRVGIFTFTMALAARLENRNTNIRYPKDRIMIG</sequence>
<feature type="transmembrane region" description="Helical" evidence="8">
    <location>
        <begin position="12"/>
        <end position="36"/>
    </location>
</feature>
<evidence type="ECO:0000256" key="5">
    <source>
        <dbReference type="ARBA" id="ARBA00022989"/>
    </source>
</evidence>
<keyword evidence="6" id="KW-0406">Ion transport</keyword>
<organism evidence="9 10">
    <name type="scientific">Christensenella tenuis</name>
    <dbReference type="NCBI Taxonomy" id="2763033"/>
    <lineage>
        <taxon>Bacteria</taxon>
        <taxon>Bacillati</taxon>
        <taxon>Bacillota</taxon>
        <taxon>Clostridia</taxon>
        <taxon>Christensenellales</taxon>
        <taxon>Christensenellaceae</taxon>
        <taxon>Christensenella</taxon>
    </lineage>
</organism>
<keyword evidence="5 8" id="KW-1133">Transmembrane helix</keyword>
<comment type="subcellular location">
    <subcellularLocation>
        <location evidence="1">Cell membrane</location>
        <topology evidence="1">Multi-pass membrane protein</topology>
    </subcellularLocation>
</comment>
<dbReference type="Pfam" id="PF02386">
    <property type="entry name" value="TrkH"/>
    <property type="match status" value="1"/>
</dbReference>
<accession>A0ABR7ECY6</accession>
<keyword evidence="2" id="KW-0813">Transport</keyword>
<feature type="transmembrane region" description="Helical" evidence="8">
    <location>
        <begin position="360"/>
        <end position="381"/>
    </location>
</feature>
<name>A0ABR7ECY6_9FIRM</name>
<feature type="transmembrane region" description="Helical" evidence="8">
    <location>
        <begin position="78"/>
        <end position="100"/>
    </location>
</feature>